<evidence type="ECO:0000313" key="1">
    <source>
        <dbReference type="EMBL" id="GLL15145.1"/>
    </source>
</evidence>
<evidence type="ECO:0008006" key="3">
    <source>
        <dbReference type="Google" id="ProtNLM"/>
    </source>
</evidence>
<proteinExistence type="predicted"/>
<dbReference type="InterPro" id="IPR012349">
    <property type="entry name" value="Split_barrel_FMN-bd"/>
</dbReference>
<dbReference type="AlphaFoldDB" id="A0A9W6NZP3"/>
<reference evidence="1" key="2">
    <citation type="submission" date="2023-01" db="EMBL/GenBank/DDBJ databases">
        <authorList>
            <person name="Sun Q."/>
            <person name="Evtushenko L."/>
        </authorList>
    </citation>
    <scope>NUCLEOTIDE SEQUENCE</scope>
    <source>
        <strain evidence="1">VKM Ac-1069</strain>
    </source>
</reference>
<sequence>MSDSVSAPDVAALNAAMTTRILEQPARPAVEGGYALRVLRSTGRRSGRVRETPLGVVCLHGRSYLVSPDPARAWVRNLDADPAAGIASADGTEAVTARRAPAAEAAPVVSAYLRAMSVPWALQAFPVPADASLEEITAHLDTIAVFRLDPR</sequence>
<dbReference type="GO" id="GO:0016491">
    <property type="term" value="F:oxidoreductase activity"/>
    <property type="evidence" value="ECO:0007669"/>
    <property type="project" value="InterPro"/>
</dbReference>
<dbReference type="Proteomes" id="UP001143463">
    <property type="component" value="Unassembled WGS sequence"/>
</dbReference>
<gene>
    <name evidence="1" type="ORF">GCM10017577_62940</name>
</gene>
<comment type="caution">
    <text evidence="1">The sequence shown here is derived from an EMBL/GenBank/DDBJ whole genome shotgun (WGS) entry which is preliminary data.</text>
</comment>
<accession>A0A9W6NZP3</accession>
<keyword evidence="2" id="KW-1185">Reference proteome</keyword>
<dbReference type="Gene3D" id="2.30.110.10">
    <property type="entry name" value="Electron Transport, Fmn-binding Protein, Chain A"/>
    <property type="match status" value="1"/>
</dbReference>
<organism evidence="1 2">
    <name type="scientific">Pseudonocardia halophobica</name>
    <dbReference type="NCBI Taxonomy" id="29401"/>
    <lineage>
        <taxon>Bacteria</taxon>
        <taxon>Bacillati</taxon>
        <taxon>Actinomycetota</taxon>
        <taxon>Actinomycetes</taxon>
        <taxon>Pseudonocardiales</taxon>
        <taxon>Pseudonocardiaceae</taxon>
        <taxon>Pseudonocardia</taxon>
    </lineage>
</organism>
<protein>
    <recommendedName>
        <fullName evidence="3">Deazaflavin-dependent oxidoreductase (Nitroreductase family)</fullName>
    </recommendedName>
</protein>
<dbReference type="InterPro" id="IPR004378">
    <property type="entry name" value="F420H2_quin_Rdtase"/>
</dbReference>
<dbReference type="EMBL" id="BSFQ01000042">
    <property type="protein sequence ID" value="GLL15145.1"/>
    <property type="molecule type" value="Genomic_DNA"/>
</dbReference>
<dbReference type="Pfam" id="PF04075">
    <property type="entry name" value="F420H2_quin_red"/>
    <property type="match status" value="1"/>
</dbReference>
<name>A0A9W6NZP3_9PSEU</name>
<evidence type="ECO:0000313" key="2">
    <source>
        <dbReference type="Proteomes" id="UP001143463"/>
    </source>
</evidence>
<reference evidence="1" key="1">
    <citation type="journal article" date="2014" name="Int. J. Syst. Evol. Microbiol.">
        <title>Complete genome sequence of Corynebacterium casei LMG S-19264T (=DSM 44701T), isolated from a smear-ripened cheese.</title>
        <authorList>
            <consortium name="US DOE Joint Genome Institute (JGI-PGF)"/>
            <person name="Walter F."/>
            <person name="Albersmeier A."/>
            <person name="Kalinowski J."/>
            <person name="Ruckert C."/>
        </authorList>
    </citation>
    <scope>NUCLEOTIDE SEQUENCE</scope>
    <source>
        <strain evidence="1">VKM Ac-1069</strain>
    </source>
</reference>